<dbReference type="Proteomes" id="UP000320055">
    <property type="component" value="Unassembled WGS sequence"/>
</dbReference>
<protein>
    <recommendedName>
        <fullName evidence="2">Antitoxin</fullName>
    </recommendedName>
</protein>
<accession>A0A563VTV7</accession>
<keyword evidence="4" id="KW-1185">Reference proteome</keyword>
<organism evidence="3 4">
    <name type="scientific">Hyella patelloides LEGE 07179</name>
    <dbReference type="NCBI Taxonomy" id="945734"/>
    <lineage>
        <taxon>Bacteria</taxon>
        <taxon>Bacillati</taxon>
        <taxon>Cyanobacteriota</taxon>
        <taxon>Cyanophyceae</taxon>
        <taxon>Pleurocapsales</taxon>
        <taxon>Hyellaceae</taxon>
        <taxon>Hyella</taxon>
    </lineage>
</organism>
<reference evidence="3 4" key="1">
    <citation type="submission" date="2019-01" db="EMBL/GenBank/DDBJ databases">
        <authorList>
            <person name="Brito A."/>
        </authorList>
    </citation>
    <scope>NUCLEOTIDE SEQUENCE [LARGE SCALE GENOMIC DNA]</scope>
    <source>
        <strain evidence="3">1</strain>
    </source>
</reference>
<comment type="similarity">
    <text evidence="1 2">Belongs to the phD/YefM antitoxin family.</text>
</comment>
<evidence type="ECO:0000256" key="1">
    <source>
        <dbReference type="ARBA" id="ARBA00009981"/>
    </source>
</evidence>
<dbReference type="InterPro" id="IPR006442">
    <property type="entry name" value="Antitoxin_Phd/YefM"/>
</dbReference>
<evidence type="ECO:0000256" key="2">
    <source>
        <dbReference type="RuleBase" id="RU362080"/>
    </source>
</evidence>
<proteinExistence type="inferred from homology"/>
<dbReference type="NCBIfam" id="TIGR01552">
    <property type="entry name" value="phd_fam"/>
    <property type="match status" value="1"/>
</dbReference>
<sequence length="91" mass="10082">MQSKMKSYTLTQTRNQHGEVFDKATVEPVLITKQKRPSHVILSAEAYRQLIARLEELEDLNLGSSAETALTQSSMVGSQDFTATLEQLANG</sequence>
<dbReference type="SUPFAM" id="SSF143120">
    <property type="entry name" value="YefM-like"/>
    <property type="match status" value="1"/>
</dbReference>
<name>A0A563VTV7_9CYAN</name>
<dbReference type="InterPro" id="IPR036165">
    <property type="entry name" value="YefM-like_sf"/>
</dbReference>
<dbReference type="AlphaFoldDB" id="A0A563VTV7"/>
<evidence type="ECO:0000313" key="4">
    <source>
        <dbReference type="Proteomes" id="UP000320055"/>
    </source>
</evidence>
<evidence type="ECO:0000313" key="3">
    <source>
        <dbReference type="EMBL" id="VEP14912.1"/>
    </source>
</evidence>
<gene>
    <name evidence="3" type="ORF">H1P_2970009</name>
</gene>
<dbReference type="Pfam" id="PF02604">
    <property type="entry name" value="PhdYeFM_antitox"/>
    <property type="match status" value="1"/>
</dbReference>
<dbReference type="EMBL" id="CAACVJ010000220">
    <property type="protein sequence ID" value="VEP14912.1"/>
    <property type="molecule type" value="Genomic_DNA"/>
</dbReference>
<dbReference type="Gene3D" id="3.40.1620.10">
    <property type="entry name" value="YefM-like domain"/>
    <property type="match status" value="1"/>
</dbReference>
<comment type="function">
    <text evidence="2">Antitoxin component of a type II toxin-antitoxin (TA) system.</text>
</comment>